<dbReference type="Pfam" id="PF07690">
    <property type="entry name" value="MFS_1"/>
    <property type="match status" value="1"/>
</dbReference>
<dbReference type="InterPro" id="IPR011701">
    <property type="entry name" value="MFS"/>
</dbReference>
<evidence type="ECO:0000259" key="6">
    <source>
        <dbReference type="PROSITE" id="PS50850"/>
    </source>
</evidence>
<feature type="transmembrane region" description="Helical" evidence="5">
    <location>
        <begin position="317"/>
        <end position="335"/>
    </location>
</feature>
<keyword evidence="3 5" id="KW-1133">Transmembrane helix</keyword>
<dbReference type="Gene3D" id="1.20.1720.10">
    <property type="entry name" value="Multidrug resistance protein D"/>
    <property type="match status" value="1"/>
</dbReference>
<keyword evidence="2 5" id="KW-0812">Transmembrane</keyword>
<evidence type="ECO:0000256" key="5">
    <source>
        <dbReference type="SAM" id="Phobius"/>
    </source>
</evidence>
<evidence type="ECO:0000313" key="7">
    <source>
        <dbReference type="EMBL" id="NYI72162.1"/>
    </source>
</evidence>
<feature type="transmembrane region" description="Helical" evidence="5">
    <location>
        <begin position="241"/>
        <end position="260"/>
    </location>
</feature>
<feature type="domain" description="Major facilitator superfamily (MFS) profile" evidence="6">
    <location>
        <begin position="31"/>
        <end position="473"/>
    </location>
</feature>
<protein>
    <submittedName>
        <fullName evidence="7">Putative MFS family arabinose efflux permease</fullName>
    </submittedName>
</protein>
<proteinExistence type="predicted"/>
<reference evidence="7 8" key="1">
    <citation type="submission" date="2020-07" db="EMBL/GenBank/DDBJ databases">
        <title>Sequencing the genomes of 1000 actinobacteria strains.</title>
        <authorList>
            <person name="Klenk H.-P."/>
        </authorList>
    </citation>
    <scope>NUCLEOTIDE SEQUENCE [LARGE SCALE GENOMIC DNA]</scope>
    <source>
        <strain evidence="7 8">DSM 103164</strain>
    </source>
</reference>
<feature type="transmembrane region" description="Helical" evidence="5">
    <location>
        <begin position="284"/>
        <end position="305"/>
    </location>
</feature>
<keyword evidence="4 5" id="KW-0472">Membrane</keyword>
<dbReference type="GO" id="GO:0022857">
    <property type="term" value="F:transmembrane transporter activity"/>
    <property type="evidence" value="ECO:0007669"/>
    <property type="project" value="InterPro"/>
</dbReference>
<dbReference type="PRINTS" id="PR01036">
    <property type="entry name" value="TCRTETB"/>
</dbReference>
<keyword evidence="8" id="KW-1185">Reference proteome</keyword>
<comment type="subcellular location">
    <subcellularLocation>
        <location evidence="1">Cell membrane</location>
        <topology evidence="1">Multi-pass membrane protein</topology>
    </subcellularLocation>
</comment>
<dbReference type="AlphaFoldDB" id="A0A7Z0DB67"/>
<feature type="transmembrane region" description="Helical" evidence="5">
    <location>
        <begin position="185"/>
        <end position="204"/>
    </location>
</feature>
<feature type="transmembrane region" description="Helical" evidence="5">
    <location>
        <begin position="96"/>
        <end position="114"/>
    </location>
</feature>
<organism evidence="7 8">
    <name type="scientific">Naumannella cuiyingiana</name>
    <dbReference type="NCBI Taxonomy" id="1347891"/>
    <lineage>
        <taxon>Bacteria</taxon>
        <taxon>Bacillati</taxon>
        <taxon>Actinomycetota</taxon>
        <taxon>Actinomycetes</taxon>
        <taxon>Propionibacteriales</taxon>
        <taxon>Propionibacteriaceae</taxon>
        <taxon>Naumannella</taxon>
    </lineage>
</organism>
<feature type="transmembrane region" description="Helical" evidence="5">
    <location>
        <begin position="65"/>
        <end position="84"/>
    </location>
</feature>
<feature type="transmembrane region" description="Helical" evidence="5">
    <location>
        <begin position="347"/>
        <end position="364"/>
    </location>
</feature>
<feature type="transmembrane region" description="Helical" evidence="5">
    <location>
        <begin position="154"/>
        <end position="179"/>
    </location>
</feature>
<feature type="transmembrane region" description="Helical" evidence="5">
    <location>
        <begin position="422"/>
        <end position="440"/>
    </location>
</feature>
<dbReference type="EMBL" id="JACBZS010000001">
    <property type="protein sequence ID" value="NYI72162.1"/>
    <property type="molecule type" value="Genomic_DNA"/>
</dbReference>
<evidence type="ECO:0000256" key="4">
    <source>
        <dbReference type="ARBA" id="ARBA00023136"/>
    </source>
</evidence>
<dbReference type="PROSITE" id="PS50850">
    <property type="entry name" value="MFS"/>
    <property type="match status" value="1"/>
</dbReference>
<dbReference type="GO" id="GO:0005886">
    <property type="term" value="C:plasma membrane"/>
    <property type="evidence" value="ECO:0007669"/>
    <property type="project" value="UniProtKB-SubCell"/>
</dbReference>
<feature type="transmembrane region" description="Helical" evidence="5">
    <location>
        <begin position="32"/>
        <end position="53"/>
    </location>
</feature>
<feature type="transmembrane region" description="Helical" evidence="5">
    <location>
        <begin position="120"/>
        <end position="142"/>
    </location>
</feature>
<evidence type="ECO:0000313" key="8">
    <source>
        <dbReference type="Proteomes" id="UP000527616"/>
    </source>
</evidence>
<feature type="transmembrane region" description="Helical" evidence="5">
    <location>
        <begin position="216"/>
        <end position="235"/>
    </location>
</feature>
<dbReference type="Proteomes" id="UP000527616">
    <property type="component" value="Unassembled WGS sequence"/>
</dbReference>
<evidence type="ECO:0000256" key="3">
    <source>
        <dbReference type="ARBA" id="ARBA00022989"/>
    </source>
</evidence>
<dbReference type="PANTHER" id="PTHR23501">
    <property type="entry name" value="MAJOR FACILITATOR SUPERFAMILY"/>
    <property type="match status" value="1"/>
</dbReference>
<dbReference type="Gene3D" id="1.20.1250.20">
    <property type="entry name" value="MFS general substrate transporter like domains"/>
    <property type="match status" value="1"/>
</dbReference>
<dbReference type="RefSeq" id="WP_179445895.1">
    <property type="nucleotide sequence ID" value="NZ_JACBZS010000001.1"/>
</dbReference>
<dbReference type="InterPro" id="IPR036259">
    <property type="entry name" value="MFS_trans_sf"/>
</dbReference>
<name>A0A7Z0DB67_9ACTN</name>
<dbReference type="SUPFAM" id="SSF103473">
    <property type="entry name" value="MFS general substrate transporter"/>
    <property type="match status" value="1"/>
</dbReference>
<dbReference type="InterPro" id="IPR020846">
    <property type="entry name" value="MFS_dom"/>
</dbReference>
<gene>
    <name evidence="7" type="ORF">GGQ54_002722</name>
</gene>
<evidence type="ECO:0000256" key="2">
    <source>
        <dbReference type="ARBA" id="ARBA00022692"/>
    </source>
</evidence>
<feature type="transmembrane region" description="Helical" evidence="5">
    <location>
        <begin position="376"/>
        <end position="401"/>
    </location>
</feature>
<dbReference type="PANTHER" id="PTHR23501:SF154">
    <property type="entry name" value="MULTIDRUG-EFFLUX TRANSPORTER RV1634-RELATED"/>
    <property type="match status" value="1"/>
</dbReference>
<sequence length="479" mass="47715">MEYESTSAAEPDAAPATARWSDLFAPHTRGPVIVLASGIALYAINVYVTASLLPNAVADIGGEELYAWAMTSFLLASVISSMFVGQLSAGLDARLGYLLAFAGFGAGLVIDAVAPTIPVFLAGRIVQGAAGGLLTGLAYTVLRRVLPAHLWTRAIALLSAMWGVGNVIGPVLGGLFAQLGVWRGAFWTLIAATAAAAGLAARVMPASGRGAGGAGGVPKLSLLLLTLATAALSGAQLTTGLLPVAVLGLAAALALTGFVARDRATSPRSLLPGLTYLPRSPLRWIYLVIAAVAIGSTIEAFVPLFGQRLGALSPLPAGLLGAAISWGWSAAGIATSGVTSARGLARLRIGGPALLAAGFCAYALTQRADPGPVIVAAWFGTLFIAGCGIGMTFGHSAAAVLRSTDDDAEAQKASAGVNTVQLVANTLGSALAGVLVSLGGPSLVGSAVTVSVGFAVIAALGAVCSALALRGERSTGALG</sequence>
<accession>A0A7Z0DB67</accession>
<feature type="transmembrane region" description="Helical" evidence="5">
    <location>
        <begin position="446"/>
        <end position="469"/>
    </location>
</feature>
<comment type="caution">
    <text evidence="7">The sequence shown here is derived from an EMBL/GenBank/DDBJ whole genome shotgun (WGS) entry which is preliminary data.</text>
</comment>
<evidence type="ECO:0000256" key="1">
    <source>
        <dbReference type="ARBA" id="ARBA00004651"/>
    </source>
</evidence>